<dbReference type="GeneID" id="107224616"/>
<evidence type="ECO:0000313" key="7">
    <source>
        <dbReference type="RefSeq" id="XP_046589441.1"/>
    </source>
</evidence>
<feature type="signal peptide" evidence="4">
    <location>
        <begin position="1"/>
        <end position="21"/>
    </location>
</feature>
<dbReference type="CDD" id="cd11328">
    <property type="entry name" value="AmyAc_maltase"/>
    <property type="match status" value="1"/>
</dbReference>
<dbReference type="InterPro" id="IPR017853">
    <property type="entry name" value="GH"/>
</dbReference>
<dbReference type="Pfam" id="PF00128">
    <property type="entry name" value="Alpha-amylase"/>
    <property type="match status" value="1"/>
</dbReference>
<gene>
    <name evidence="7 8" type="primary">LOC107224616</name>
</gene>
<organism evidence="6 8">
    <name type="scientific">Neodiprion lecontei</name>
    <name type="common">Redheaded pine sawfly</name>
    <dbReference type="NCBI Taxonomy" id="441921"/>
    <lineage>
        <taxon>Eukaryota</taxon>
        <taxon>Metazoa</taxon>
        <taxon>Ecdysozoa</taxon>
        <taxon>Arthropoda</taxon>
        <taxon>Hexapoda</taxon>
        <taxon>Insecta</taxon>
        <taxon>Pterygota</taxon>
        <taxon>Neoptera</taxon>
        <taxon>Endopterygota</taxon>
        <taxon>Hymenoptera</taxon>
        <taxon>Tenthredinoidea</taxon>
        <taxon>Diprionidae</taxon>
        <taxon>Diprioninae</taxon>
        <taxon>Neodiprion</taxon>
    </lineage>
</organism>
<dbReference type="InterPro" id="IPR045857">
    <property type="entry name" value="O16G_dom_2"/>
</dbReference>
<dbReference type="Proteomes" id="UP000829291">
    <property type="component" value="Chromosome 3"/>
</dbReference>
<keyword evidence="3" id="KW-1133">Transmembrane helix</keyword>
<protein>
    <recommendedName>
        <fullName evidence="2">alpha-glucosidase</fullName>
        <ecNumber evidence="2">3.2.1.20</ecNumber>
    </recommendedName>
</protein>
<dbReference type="RefSeq" id="XP_046589441.1">
    <property type="nucleotide sequence ID" value="XM_046733485.1"/>
</dbReference>
<feature type="chain" id="PRO_5045024462" description="alpha-glucosidase" evidence="4">
    <location>
        <begin position="22"/>
        <end position="596"/>
    </location>
</feature>
<evidence type="ECO:0000256" key="1">
    <source>
        <dbReference type="ARBA" id="ARBA00001657"/>
    </source>
</evidence>
<feature type="domain" description="Glycosyl hydrolase family 13 catalytic" evidence="5">
    <location>
        <begin position="33"/>
        <end position="423"/>
    </location>
</feature>
<dbReference type="InterPro" id="IPR006047">
    <property type="entry name" value="GH13_cat_dom"/>
</dbReference>
<dbReference type="Gene3D" id="3.90.400.10">
    <property type="entry name" value="Oligo-1,6-glucosidase, Domain 2"/>
    <property type="match status" value="1"/>
</dbReference>
<dbReference type="SUPFAM" id="SSF51445">
    <property type="entry name" value="(Trans)glycosidases"/>
    <property type="match status" value="1"/>
</dbReference>
<dbReference type="Gene3D" id="3.20.20.80">
    <property type="entry name" value="Glycosidases"/>
    <property type="match status" value="1"/>
</dbReference>
<name>A0ABM3FN66_NEOLC</name>
<keyword evidence="3" id="KW-0472">Membrane</keyword>
<evidence type="ECO:0000313" key="6">
    <source>
        <dbReference type="Proteomes" id="UP000829291"/>
    </source>
</evidence>
<comment type="catalytic activity">
    <reaction evidence="1">
        <text>Hydrolysis of terminal, non-reducing (1-&gt;4)-linked alpha-D-glucose residues with release of alpha-D-glucose.</text>
        <dbReference type="EC" id="3.2.1.20"/>
    </reaction>
</comment>
<feature type="transmembrane region" description="Helical" evidence="3">
    <location>
        <begin position="574"/>
        <end position="594"/>
    </location>
</feature>
<dbReference type="PROSITE" id="PS51257">
    <property type="entry name" value="PROKAR_LIPOPROTEIN"/>
    <property type="match status" value="1"/>
</dbReference>
<keyword evidence="4" id="KW-0732">Signal</keyword>
<dbReference type="RefSeq" id="XP_046589442.1">
    <property type="nucleotide sequence ID" value="XM_046733486.1"/>
</dbReference>
<dbReference type="PANTHER" id="PTHR10357">
    <property type="entry name" value="ALPHA-AMYLASE FAMILY MEMBER"/>
    <property type="match status" value="1"/>
</dbReference>
<evidence type="ECO:0000256" key="4">
    <source>
        <dbReference type="SAM" id="SignalP"/>
    </source>
</evidence>
<sequence>MRMGIIVLGLIALLGCSSVNGDTEWWQTMSLYQIYPRSWKDSDGDGIGDLQGIESKLEHLVDAGVDAFWISPIYPSPMADFGYDISDFMDIDPIFGTLDDFDNLVATAKSLGLKVVMDFVPNHSSDEHEWFINSMASVDPYTDYYIWKNGTVLENGTITPPNNWVSVFGGSAWTWNNQRQAYYLHQFAEEQPDLNYWNEEVVAAMKEVLVFWLDRGVDGFRVDAIPHLFEDSTFPDEPLTGDTDDPTDYGYVEHDYTKHLQETYDMVQQWREVLDNYTENSDGVPRIMMAEAYANTSMTMKYYDYGAHFPFNFNLISNVDGSSTAAEIKESALDEWLNNVPDNATSNWVIGNHDQSRVASRYSPEQVDAMNMINLLLPGVSVTYYGEEIGMEDQWISWEDTQDPQGCGADEDTYEDYTRDPNRTPMQWDATTSAGFSTSNSTWLPVNSNYLTLNLAAQIDADVSHYKVFQELTTLRKEAVIQEGTVNVQLLNDNVMAFSRELESSSDSIMIVVTNFANHTEMISLEAFENAPDTLVVSIASIDSDLTAGTTVSKSSLEISALAGLVLRASTASGASAVVSSGVITLFMAVLANLRY</sequence>
<dbReference type="PANTHER" id="PTHR10357:SF179">
    <property type="entry name" value="NEUTRAL AND BASIC AMINO ACID TRANSPORT PROTEIN RBAT"/>
    <property type="match status" value="1"/>
</dbReference>
<dbReference type="SMART" id="SM00642">
    <property type="entry name" value="Aamy"/>
    <property type="match status" value="1"/>
</dbReference>
<keyword evidence="3" id="KW-0812">Transmembrane</keyword>
<dbReference type="EC" id="3.2.1.20" evidence="2"/>
<proteinExistence type="predicted"/>
<accession>A0ABM3FN66</accession>
<keyword evidence="6" id="KW-1185">Reference proteome</keyword>
<evidence type="ECO:0000256" key="2">
    <source>
        <dbReference type="ARBA" id="ARBA00012741"/>
    </source>
</evidence>
<reference evidence="7 8" key="1">
    <citation type="submission" date="2025-05" db="UniProtKB">
        <authorList>
            <consortium name="RefSeq"/>
        </authorList>
    </citation>
    <scope>IDENTIFICATION</scope>
    <source>
        <tissue evidence="7 8">Thorax and Abdomen</tissue>
    </source>
</reference>
<evidence type="ECO:0000256" key="3">
    <source>
        <dbReference type="SAM" id="Phobius"/>
    </source>
</evidence>
<evidence type="ECO:0000313" key="8">
    <source>
        <dbReference type="RefSeq" id="XP_046589442.1"/>
    </source>
</evidence>
<evidence type="ECO:0000259" key="5">
    <source>
        <dbReference type="SMART" id="SM00642"/>
    </source>
</evidence>